<dbReference type="GO" id="GO:0006633">
    <property type="term" value="P:fatty acid biosynthetic process"/>
    <property type="evidence" value="ECO:0007669"/>
    <property type="project" value="TreeGrafter"/>
</dbReference>
<dbReference type="EMBL" id="AP019782">
    <property type="protein sequence ID" value="BBL71305.1"/>
    <property type="molecule type" value="Genomic_DNA"/>
</dbReference>
<evidence type="ECO:0000259" key="3">
    <source>
        <dbReference type="SMART" id="SM00827"/>
    </source>
</evidence>
<keyword evidence="4" id="KW-0012">Acyltransferase</keyword>
<dbReference type="AlphaFoldDB" id="A0A8D4VS10"/>
<dbReference type="SMART" id="SM00827">
    <property type="entry name" value="PKS_AT"/>
    <property type="match status" value="1"/>
</dbReference>
<name>A0A8D4VS10_9GAMM</name>
<organism evidence="4 5">
    <name type="scientific">Methylogaea oryzae</name>
    <dbReference type="NCBI Taxonomy" id="1295382"/>
    <lineage>
        <taxon>Bacteria</taxon>
        <taxon>Pseudomonadati</taxon>
        <taxon>Pseudomonadota</taxon>
        <taxon>Gammaproteobacteria</taxon>
        <taxon>Methylococcales</taxon>
        <taxon>Methylococcaceae</taxon>
        <taxon>Methylogaea</taxon>
    </lineage>
</organism>
<dbReference type="Pfam" id="PF00698">
    <property type="entry name" value="Acyl_transf_1"/>
    <property type="match status" value="1"/>
</dbReference>
<dbReference type="InterPro" id="IPR014043">
    <property type="entry name" value="Acyl_transferase_dom"/>
</dbReference>
<gene>
    <name evidence="4" type="primary">pksD</name>
    <name evidence="4" type="ORF">MoryE10_19110</name>
</gene>
<evidence type="ECO:0000256" key="2">
    <source>
        <dbReference type="ARBA" id="ARBA00022553"/>
    </source>
</evidence>
<keyword evidence="4" id="KW-0808">Transferase</keyword>
<reference evidence="4" key="1">
    <citation type="submission" date="2019-06" db="EMBL/GenBank/DDBJ databases">
        <title>Complete genome sequence of Methylogaea oryzae strain JCM16910.</title>
        <authorList>
            <person name="Asakawa S."/>
        </authorList>
    </citation>
    <scope>NUCLEOTIDE SEQUENCE</scope>
    <source>
        <strain evidence="4">E10</strain>
    </source>
</reference>
<accession>A0A8D4VS10</accession>
<evidence type="ECO:0000256" key="1">
    <source>
        <dbReference type="ARBA" id="ARBA00022450"/>
    </source>
</evidence>
<keyword evidence="5" id="KW-1185">Reference proteome</keyword>
<feature type="domain" description="Malonyl-CoA:ACP transacylase (MAT)" evidence="3">
    <location>
        <begin position="7"/>
        <end position="299"/>
    </location>
</feature>
<dbReference type="Proteomes" id="UP000824988">
    <property type="component" value="Chromosome"/>
</dbReference>
<keyword evidence="1" id="KW-0596">Phosphopantetheine</keyword>
<evidence type="ECO:0000313" key="5">
    <source>
        <dbReference type="Proteomes" id="UP000824988"/>
    </source>
</evidence>
<dbReference type="PANTHER" id="PTHR43775">
    <property type="entry name" value="FATTY ACID SYNTHASE"/>
    <property type="match status" value="1"/>
</dbReference>
<sequence length="319" mass="34591">MSPVIFLFSGQGAQYYQMGAELYANDAAYRAAFDRCADIAGDVRGRSLADSVFGSPMADSDGYDDLEETNLVLLAQGYAMAQSLLARGIRPDALAGYSLGEATAAVVSGALGLEQAIGLLRAQARHVARRAPPAAMVAVLGSPALMLENPELSRLGEIACINSPQHFVVTAPLVNLDALAGELTRHGVNWARLPVRYGFHGSLLDAAEAGYADHAGQIQFREPAWPVYSSLLAARVRRYDAGHFWRVARGLLRFRDLVINLWAAEPRVFVDCSPTGTLASFVRQTLGDTVPVLTAMNRFGRNLETVAQLERTLKMEERR</sequence>
<dbReference type="GO" id="GO:0004312">
    <property type="term" value="F:fatty acid synthase activity"/>
    <property type="evidence" value="ECO:0007669"/>
    <property type="project" value="TreeGrafter"/>
</dbReference>
<dbReference type="RefSeq" id="WP_221046905.1">
    <property type="nucleotide sequence ID" value="NZ_AP019782.1"/>
</dbReference>
<dbReference type="KEGG" id="moz:MoryE10_19110"/>
<dbReference type="InterPro" id="IPR050091">
    <property type="entry name" value="PKS_NRPS_Biosynth_Enz"/>
</dbReference>
<protein>
    <submittedName>
        <fullName evidence="4">Polyketide biosynthesis acyltransferase PksD</fullName>
    </submittedName>
</protein>
<dbReference type="PANTHER" id="PTHR43775:SF37">
    <property type="entry name" value="SI:DKEY-61P9.11"/>
    <property type="match status" value="1"/>
</dbReference>
<evidence type="ECO:0000313" key="4">
    <source>
        <dbReference type="EMBL" id="BBL71305.1"/>
    </source>
</evidence>
<proteinExistence type="predicted"/>
<keyword evidence="2" id="KW-0597">Phosphoprotein</keyword>